<dbReference type="InterPro" id="IPR010708">
    <property type="entry name" value="5'(3')-deoxyribonucleotidase"/>
</dbReference>
<evidence type="ECO:0000256" key="4">
    <source>
        <dbReference type="PIRSR" id="PIRSR610708-1"/>
    </source>
</evidence>
<dbReference type="InterPro" id="IPR023214">
    <property type="entry name" value="HAD_sf"/>
</dbReference>
<dbReference type="EC" id="3.1.3.-" evidence="3"/>
<dbReference type="PIRSF" id="PIRSF021362">
    <property type="entry name" value="UCP021362_HAD"/>
    <property type="match status" value="1"/>
</dbReference>
<dbReference type="STRING" id="1304284.L21TH_1616"/>
<feature type="active site" description="Nucleophile" evidence="4">
    <location>
        <position position="9"/>
    </location>
</feature>
<organism evidence="5 6">
    <name type="scientific">Caldisalinibacter kiritimatiensis</name>
    <dbReference type="NCBI Taxonomy" id="1304284"/>
    <lineage>
        <taxon>Bacteria</taxon>
        <taxon>Bacillati</taxon>
        <taxon>Bacillota</taxon>
        <taxon>Tissierellia</taxon>
        <taxon>Tissierellales</taxon>
        <taxon>Thermohalobacteraceae</taxon>
        <taxon>Caldisalinibacter</taxon>
    </lineage>
</organism>
<dbReference type="PANTHER" id="PTHR35134:SF2">
    <property type="entry name" value="NUCLEOTIDASE YQFW-RELATED"/>
    <property type="match status" value="1"/>
</dbReference>
<comment type="similarity">
    <text evidence="1 3">Belongs to the 5'(3')-deoxyribonucleotidase family.</text>
</comment>
<dbReference type="eggNOG" id="COG5663">
    <property type="taxonomic scope" value="Bacteria"/>
</dbReference>
<dbReference type="Gene3D" id="3.40.50.1000">
    <property type="entry name" value="HAD superfamily/HAD-like"/>
    <property type="match status" value="1"/>
</dbReference>
<gene>
    <name evidence="5" type="ORF">L21TH_1616</name>
</gene>
<dbReference type="OrthoDB" id="2471595at2"/>
<keyword evidence="2 3" id="KW-0378">Hydrolase</keyword>
<dbReference type="Pfam" id="PF06941">
    <property type="entry name" value="NT5C"/>
    <property type="match status" value="1"/>
</dbReference>
<proteinExistence type="inferred from homology"/>
<evidence type="ECO:0000256" key="3">
    <source>
        <dbReference type="PIRNR" id="PIRNR021362"/>
    </source>
</evidence>
<keyword evidence="6" id="KW-1185">Reference proteome</keyword>
<accession>R1AUJ3</accession>
<dbReference type="GO" id="GO:0009264">
    <property type="term" value="P:deoxyribonucleotide catabolic process"/>
    <property type="evidence" value="ECO:0007669"/>
    <property type="project" value="InterPro"/>
</dbReference>
<dbReference type="EMBL" id="ARZA01000186">
    <property type="protein sequence ID" value="EOD00317.1"/>
    <property type="molecule type" value="Genomic_DNA"/>
</dbReference>
<dbReference type="AlphaFoldDB" id="R1AUJ3"/>
<dbReference type="RefSeq" id="WP_006313851.1">
    <property type="nucleotide sequence ID" value="NZ_ARZA01000186.1"/>
</dbReference>
<dbReference type="InterPro" id="IPR036412">
    <property type="entry name" value="HAD-like_sf"/>
</dbReference>
<feature type="active site" description="Proton donor" evidence="4">
    <location>
        <position position="11"/>
    </location>
</feature>
<reference evidence="5 6" key="1">
    <citation type="journal article" date="2015" name="Geomicrobiol. J.">
        <title>Caldisalinibacter kiritimatiensis gen. nov., sp. nov., a moderately thermohalophilic thiosulfate-reducing bacterium from a hypersaline microbial mat.</title>
        <authorList>
            <person name="Ben Hania W."/>
            <person name="Joseph M."/>
            <person name="Fiebig A."/>
            <person name="Bunk B."/>
            <person name="Klenk H.-P."/>
            <person name="Fardeau M.-L."/>
            <person name="Spring S."/>
        </authorList>
    </citation>
    <scope>NUCLEOTIDE SEQUENCE [LARGE SCALE GENOMIC DNA]</scope>
    <source>
        <strain evidence="5 6">L21-TH-D2</strain>
    </source>
</reference>
<evidence type="ECO:0000256" key="2">
    <source>
        <dbReference type="ARBA" id="ARBA00022801"/>
    </source>
</evidence>
<comment type="caution">
    <text evidence="5">The sequence shown here is derived from an EMBL/GenBank/DDBJ whole genome shotgun (WGS) entry which is preliminary data.</text>
</comment>
<name>R1AUJ3_9FIRM</name>
<evidence type="ECO:0000313" key="5">
    <source>
        <dbReference type="EMBL" id="EOD00317.1"/>
    </source>
</evidence>
<protein>
    <recommendedName>
        <fullName evidence="3">Nucleotidase</fullName>
        <ecNumber evidence="3">3.1.3.-</ecNumber>
    </recommendedName>
</protein>
<dbReference type="GO" id="GO:0008253">
    <property type="term" value="F:5'-nucleotidase activity"/>
    <property type="evidence" value="ECO:0007669"/>
    <property type="project" value="InterPro"/>
</dbReference>
<dbReference type="InterPro" id="IPR009206">
    <property type="entry name" value="Nucleotidase_putative"/>
</dbReference>
<evidence type="ECO:0000256" key="1">
    <source>
        <dbReference type="ARBA" id="ARBA00009589"/>
    </source>
</evidence>
<dbReference type="InterPro" id="IPR052419">
    <property type="entry name" value="5_3-deoxyribonucleotidase-like"/>
</dbReference>
<dbReference type="Proteomes" id="UP000013378">
    <property type="component" value="Unassembled WGS sequence"/>
</dbReference>
<evidence type="ECO:0000313" key="6">
    <source>
        <dbReference type="Proteomes" id="UP000013378"/>
    </source>
</evidence>
<sequence length="197" mass="23448">MKRLNICIDIDGTITNPYDWIGLANKYFNTSIEPYNVTEYEIDKVLGVTREEYLEFYDKFGEMIHLNATVRDNANEKLKELSKRHNLYYVTAREKRMTEVTYKWLRMNEFPMDSVFLLGSHYKVDKAKELNCDVFIEDRYENAIQLALAGFKVLLVDCYYNRLPVIPGITRVFNWNEIYNEIKKLEIRKEEAIQEIA</sequence>
<dbReference type="SUPFAM" id="SSF56784">
    <property type="entry name" value="HAD-like"/>
    <property type="match status" value="1"/>
</dbReference>
<dbReference type="PATRIC" id="fig|1304284.3.peg.1584"/>
<dbReference type="PANTHER" id="PTHR35134">
    <property type="entry name" value="NUCLEOTIDASE YQFW-RELATED"/>
    <property type="match status" value="1"/>
</dbReference>